<proteinExistence type="predicted"/>
<evidence type="ECO:0000313" key="4">
    <source>
        <dbReference type="RefSeq" id="XP_014661568.1"/>
    </source>
</evidence>
<name>A0ABM1DNP7_PRICU</name>
<keyword evidence="2" id="KW-0732">Signal</keyword>
<dbReference type="GeneID" id="106804760"/>
<feature type="chain" id="PRO_5047241862" evidence="2">
    <location>
        <begin position="19"/>
        <end position="273"/>
    </location>
</feature>
<protein>
    <submittedName>
        <fullName evidence="4">Glycine-rich RNA-binding protein 5, mitochondrial-like</fullName>
    </submittedName>
</protein>
<evidence type="ECO:0000256" key="2">
    <source>
        <dbReference type="SAM" id="SignalP"/>
    </source>
</evidence>
<dbReference type="Proteomes" id="UP000695022">
    <property type="component" value="Unplaced"/>
</dbReference>
<evidence type="ECO:0000313" key="3">
    <source>
        <dbReference type="Proteomes" id="UP000695022"/>
    </source>
</evidence>
<organism evidence="3 4">
    <name type="scientific">Priapulus caudatus</name>
    <name type="common">Priapulid worm</name>
    <dbReference type="NCBI Taxonomy" id="37621"/>
    <lineage>
        <taxon>Eukaryota</taxon>
        <taxon>Metazoa</taxon>
        <taxon>Ecdysozoa</taxon>
        <taxon>Scalidophora</taxon>
        <taxon>Priapulida</taxon>
        <taxon>Priapulimorpha</taxon>
        <taxon>Priapulimorphida</taxon>
        <taxon>Priapulidae</taxon>
        <taxon>Priapulus</taxon>
    </lineage>
</organism>
<feature type="region of interest" description="Disordered" evidence="1">
    <location>
        <begin position="185"/>
        <end position="212"/>
    </location>
</feature>
<gene>
    <name evidence="4" type="primary">LOC106804760</name>
</gene>
<accession>A0ABM1DNP7</accession>
<dbReference type="RefSeq" id="XP_014661568.1">
    <property type="nucleotide sequence ID" value="XM_014806082.1"/>
</dbReference>
<keyword evidence="3" id="KW-1185">Reference proteome</keyword>
<feature type="signal peptide" evidence="2">
    <location>
        <begin position="1"/>
        <end position="18"/>
    </location>
</feature>
<sequence>MKSLVVVVVLGCVAGVFSGSYGNQGGQAGAFRGRGSSFGGSSFQGGAIGGGSFQGGSVGGGSFQGGAIGGGNFQGGSVGGGSFQRRVSGGGSFQGGSVGGGGFRSGFGGGSQQSFNIDNFGNIIDASSFGIDQFGRNYINIDAFDFSGAFDAAQKLAPRESLTPSQREQIVIGRRYRSGSARQFETSNALREGSGNGQSGIDLSARRTASQDATQQFTQQATGEGATRQGATYGFERNNNGQIRFAPVKLDSLPVHAGPRSQVPRRSQKTYSK</sequence>
<feature type="region of interest" description="Disordered" evidence="1">
    <location>
        <begin position="250"/>
        <end position="273"/>
    </location>
</feature>
<reference evidence="4" key="1">
    <citation type="submission" date="2025-08" db="UniProtKB">
        <authorList>
            <consortium name="RefSeq"/>
        </authorList>
    </citation>
    <scope>IDENTIFICATION</scope>
</reference>
<evidence type="ECO:0000256" key="1">
    <source>
        <dbReference type="SAM" id="MobiDB-lite"/>
    </source>
</evidence>